<accession>A0AAU2VDT6</accession>
<dbReference type="InterPro" id="IPR000792">
    <property type="entry name" value="Tscrpt_reg_LuxR_C"/>
</dbReference>
<dbReference type="InterPro" id="IPR036388">
    <property type="entry name" value="WH-like_DNA-bd_sf"/>
</dbReference>
<feature type="region of interest" description="Disordered" evidence="3">
    <location>
        <begin position="938"/>
        <end position="963"/>
    </location>
</feature>
<keyword evidence="1" id="KW-0547">Nucleotide-binding</keyword>
<evidence type="ECO:0000313" key="5">
    <source>
        <dbReference type="EMBL" id="WTW65638.1"/>
    </source>
</evidence>
<feature type="domain" description="HTH luxR-type" evidence="4">
    <location>
        <begin position="887"/>
        <end position="952"/>
    </location>
</feature>
<reference evidence="5" key="1">
    <citation type="submission" date="2022-10" db="EMBL/GenBank/DDBJ databases">
        <title>The complete genomes of actinobacterial strains from the NBC collection.</title>
        <authorList>
            <person name="Joergensen T.S."/>
            <person name="Alvarez Arevalo M."/>
            <person name="Sterndorff E.B."/>
            <person name="Faurdal D."/>
            <person name="Vuksanovic O."/>
            <person name="Mourched A.-S."/>
            <person name="Charusanti P."/>
            <person name="Shaw S."/>
            <person name="Blin K."/>
            <person name="Weber T."/>
        </authorList>
    </citation>
    <scope>NUCLEOTIDE SEQUENCE</scope>
    <source>
        <strain evidence="5">NBC_00003</strain>
    </source>
</reference>
<gene>
    <name evidence="5" type="ORF">OG549_36155</name>
</gene>
<dbReference type="SMART" id="SM00421">
    <property type="entry name" value="HTH_LUXR"/>
    <property type="match status" value="1"/>
</dbReference>
<evidence type="ECO:0000256" key="1">
    <source>
        <dbReference type="ARBA" id="ARBA00022741"/>
    </source>
</evidence>
<dbReference type="SUPFAM" id="SSF52540">
    <property type="entry name" value="P-loop containing nucleoside triphosphate hydrolases"/>
    <property type="match status" value="1"/>
</dbReference>
<proteinExistence type="predicted"/>
<dbReference type="PROSITE" id="PS50043">
    <property type="entry name" value="HTH_LUXR_2"/>
    <property type="match status" value="1"/>
</dbReference>
<keyword evidence="2" id="KW-0067">ATP-binding</keyword>
<dbReference type="GO" id="GO:0004016">
    <property type="term" value="F:adenylate cyclase activity"/>
    <property type="evidence" value="ECO:0007669"/>
    <property type="project" value="TreeGrafter"/>
</dbReference>
<dbReference type="GO" id="GO:0005737">
    <property type="term" value="C:cytoplasm"/>
    <property type="evidence" value="ECO:0007669"/>
    <property type="project" value="TreeGrafter"/>
</dbReference>
<dbReference type="InterPro" id="IPR041664">
    <property type="entry name" value="AAA_16"/>
</dbReference>
<dbReference type="PANTHER" id="PTHR16305:SF35">
    <property type="entry name" value="TRANSCRIPTIONAL ACTIVATOR DOMAIN"/>
    <property type="match status" value="1"/>
</dbReference>
<dbReference type="AlphaFoldDB" id="A0AAU2VDT6"/>
<dbReference type="GO" id="GO:0006355">
    <property type="term" value="P:regulation of DNA-templated transcription"/>
    <property type="evidence" value="ECO:0007669"/>
    <property type="project" value="InterPro"/>
</dbReference>
<dbReference type="GO" id="GO:0003677">
    <property type="term" value="F:DNA binding"/>
    <property type="evidence" value="ECO:0007669"/>
    <property type="project" value="InterPro"/>
</dbReference>
<name>A0AAU2VDT6_9ACTN</name>
<dbReference type="Gene3D" id="1.10.10.10">
    <property type="entry name" value="Winged helix-like DNA-binding domain superfamily/Winged helix DNA-binding domain"/>
    <property type="match status" value="1"/>
</dbReference>
<dbReference type="InterPro" id="IPR027417">
    <property type="entry name" value="P-loop_NTPase"/>
</dbReference>
<dbReference type="GO" id="GO:0005524">
    <property type="term" value="F:ATP binding"/>
    <property type="evidence" value="ECO:0007669"/>
    <property type="project" value="UniProtKB-KW"/>
</dbReference>
<sequence>MLFERDEELLLFDGMLNDLCGRAGEGSAPNGGLLAIAGTAGLGKTTLVAEVRRKATARGCTLLAARGSEQEEGVAFHVVRQLVQPVLAASSEAEHRKILGSWYDIVAPAVGLVAGQSGVAPDPQGVRDGLDWLVTRFAVQYSPVVLVVDDAHWADEETLAWLTSFALRASDLPLLIVVAYRPEELPRHAAEFRRLAMRHGSRPLDLAPFTPAAVGDLLRDVLGEGGDELFARECWALTAGNPYEAVELVARIRDRGIKPQYANATELRELASAVRGSGLIERLERLGPSAVRLTWAVAVLGTDADREMAAGVAGVGAEELADAVDKLREARILAAPQDGPSRLDFFHPLVGTAVYRAIPAAMRVAMHGQAAFAVSEAGLGPTAAARHILEMHPENDRWAVRQLRAAARDYLRAGAPDAARRCLARALREPPALEERAEVLFELGCSALLNEPATTVNHLKAALEEPELAPELREAVTYRLAQALAHTDRMAEAAAIVAAEAKHSTSARTRLRMQAETFQWNAFRADEEDSPTRSRSLAKLAEHLTGRGKAERYILGLRAWDAMVRGEPAETALRYAEEALEGGLPWTDDNWGFEVPVLVALTFMYCDQPGRADELFNQGIADCERKGWRGAHLSFGLTLLGYIKFHRGRLAEAEDLVHSGLRIADRVGQQVPAQWFALGILIEILLARGRIQEAQELSDTYNYGQVVPNAVVYPDSETVYSELLIARGLRTDAEERLRAVGRRLEPRGMRNPMWCPWRPLLAQTIAHTDPGEAAAIAQEAVEIARRFGTPGAIGRALHAAAKVASGADSLAMMAEAVRQLEKSPAAYELAQALVDHGAMLSRAGLPQDAADLLMRGLESAALCGADALAARAREELAASGLRPLQLRAIDSDSLTSQEKAVAERAAQGWENRRIAEELGTKERTVELLLSGAFRKLGTDRSGLSGLLPHQSRGSGIRGVPPGR</sequence>
<evidence type="ECO:0000256" key="3">
    <source>
        <dbReference type="SAM" id="MobiDB-lite"/>
    </source>
</evidence>
<dbReference type="SUPFAM" id="SSF46894">
    <property type="entry name" value="C-terminal effector domain of the bipartite response regulators"/>
    <property type="match status" value="1"/>
</dbReference>
<dbReference type="Pfam" id="PF13191">
    <property type="entry name" value="AAA_16"/>
    <property type="match status" value="1"/>
</dbReference>
<protein>
    <submittedName>
        <fullName evidence="5">AAA family ATPase</fullName>
    </submittedName>
</protein>
<dbReference type="Pfam" id="PF00196">
    <property type="entry name" value="GerE"/>
    <property type="match status" value="1"/>
</dbReference>
<evidence type="ECO:0000256" key="2">
    <source>
        <dbReference type="ARBA" id="ARBA00022840"/>
    </source>
</evidence>
<dbReference type="EMBL" id="CP108318">
    <property type="protein sequence ID" value="WTW65638.1"/>
    <property type="molecule type" value="Genomic_DNA"/>
</dbReference>
<dbReference type="InterPro" id="IPR016032">
    <property type="entry name" value="Sig_transdc_resp-reg_C-effctor"/>
</dbReference>
<dbReference type="PANTHER" id="PTHR16305">
    <property type="entry name" value="TESTICULAR SOLUBLE ADENYLYL CYCLASE"/>
    <property type="match status" value="1"/>
</dbReference>
<organism evidence="5">
    <name type="scientific">Streptomyces sp. NBC_00003</name>
    <dbReference type="NCBI Taxonomy" id="2903608"/>
    <lineage>
        <taxon>Bacteria</taxon>
        <taxon>Bacillati</taxon>
        <taxon>Actinomycetota</taxon>
        <taxon>Actinomycetes</taxon>
        <taxon>Kitasatosporales</taxon>
        <taxon>Streptomycetaceae</taxon>
        <taxon>Streptomyces</taxon>
    </lineage>
</organism>
<evidence type="ECO:0000259" key="4">
    <source>
        <dbReference type="PROSITE" id="PS50043"/>
    </source>
</evidence>